<proteinExistence type="predicted"/>
<keyword evidence="3" id="KW-1185">Reference proteome</keyword>
<evidence type="ECO:0000256" key="1">
    <source>
        <dbReference type="SAM" id="Phobius"/>
    </source>
</evidence>
<dbReference type="AlphaFoldDB" id="A0A5B7F0M3"/>
<keyword evidence="1" id="KW-1133">Transmembrane helix</keyword>
<dbReference type="Proteomes" id="UP000324222">
    <property type="component" value="Unassembled WGS sequence"/>
</dbReference>
<keyword evidence="1" id="KW-0472">Membrane</keyword>
<accession>A0A5B7F0M3</accession>
<protein>
    <submittedName>
        <fullName evidence="2">Uncharacterized protein</fullName>
    </submittedName>
</protein>
<comment type="caution">
    <text evidence="2">The sequence shown here is derived from an EMBL/GenBank/DDBJ whole genome shotgun (WGS) entry which is preliminary data.</text>
</comment>
<evidence type="ECO:0000313" key="2">
    <source>
        <dbReference type="EMBL" id="MPC38876.1"/>
    </source>
</evidence>
<name>A0A5B7F0M3_PORTR</name>
<keyword evidence="1" id="KW-0812">Transmembrane</keyword>
<dbReference type="EMBL" id="VSRR010004198">
    <property type="protein sequence ID" value="MPC38876.1"/>
    <property type="molecule type" value="Genomic_DNA"/>
</dbReference>
<feature type="transmembrane region" description="Helical" evidence="1">
    <location>
        <begin position="94"/>
        <end position="116"/>
    </location>
</feature>
<reference evidence="2 3" key="1">
    <citation type="submission" date="2019-05" db="EMBL/GenBank/DDBJ databases">
        <title>Another draft genome of Portunus trituberculatus and its Hox gene families provides insights of decapod evolution.</title>
        <authorList>
            <person name="Jeong J.-H."/>
            <person name="Song I."/>
            <person name="Kim S."/>
            <person name="Choi T."/>
            <person name="Kim D."/>
            <person name="Ryu S."/>
            <person name="Kim W."/>
        </authorList>
    </citation>
    <scope>NUCLEOTIDE SEQUENCE [LARGE SCALE GENOMIC DNA]</scope>
    <source>
        <tissue evidence="2">Muscle</tissue>
    </source>
</reference>
<organism evidence="2 3">
    <name type="scientific">Portunus trituberculatus</name>
    <name type="common">Swimming crab</name>
    <name type="synonym">Neptunus trituberculatus</name>
    <dbReference type="NCBI Taxonomy" id="210409"/>
    <lineage>
        <taxon>Eukaryota</taxon>
        <taxon>Metazoa</taxon>
        <taxon>Ecdysozoa</taxon>
        <taxon>Arthropoda</taxon>
        <taxon>Crustacea</taxon>
        <taxon>Multicrustacea</taxon>
        <taxon>Malacostraca</taxon>
        <taxon>Eumalacostraca</taxon>
        <taxon>Eucarida</taxon>
        <taxon>Decapoda</taxon>
        <taxon>Pleocyemata</taxon>
        <taxon>Brachyura</taxon>
        <taxon>Eubrachyura</taxon>
        <taxon>Portunoidea</taxon>
        <taxon>Portunidae</taxon>
        <taxon>Portuninae</taxon>
        <taxon>Portunus</taxon>
    </lineage>
</organism>
<sequence>MDRRGRPYDNTRPALHQVKYQALPSLAACPHCSCYNRPETLVRELTSPDPPFVPPAPISIPPLPPLHSPPFLPSFLRSSPHVHPTTCLHSPPHLSFMTLFVGLLSLCLSLLSSLFFPDPYPYHLLPQATSGVQSQTGHVTRGQGKRVISYYDP</sequence>
<evidence type="ECO:0000313" key="3">
    <source>
        <dbReference type="Proteomes" id="UP000324222"/>
    </source>
</evidence>
<gene>
    <name evidence="2" type="ORF">E2C01_032392</name>
</gene>